<dbReference type="InterPro" id="IPR014381">
    <property type="entry name" value="Arch_Rpo5/euc_Rpb5"/>
</dbReference>
<dbReference type="GO" id="GO:0005736">
    <property type="term" value="C:RNA polymerase I complex"/>
    <property type="evidence" value="ECO:0000318"/>
    <property type="project" value="GO_Central"/>
</dbReference>
<dbReference type="FunFam" id="3.90.940.20:FF:000001">
    <property type="entry name" value="DNA-directed RNA polymerases I, II, and III subunit RPABC1"/>
    <property type="match status" value="1"/>
</dbReference>
<dbReference type="PANTHER" id="PTHR10535:SF0">
    <property type="entry name" value="DNA-DIRECTED RNA POLYMERASES I, II, AND III SUBUNIT RPABC1"/>
    <property type="match status" value="1"/>
</dbReference>
<reference evidence="7 8" key="1">
    <citation type="journal article" date="2008" name="Science">
        <title>The Physcomitrella genome reveals evolutionary insights into the conquest of land by plants.</title>
        <authorList>
            <person name="Rensing S."/>
            <person name="Lang D."/>
            <person name="Zimmer A."/>
            <person name="Terry A."/>
            <person name="Salamov A."/>
            <person name="Shapiro H."/>
            <person name="Nishiyama T."/>
            <person name="Perroud P.-F."/>
            <person name="Lindquist E."/>
            <person name="Kamisugi Y."/>
            <person name="Tanahashi T."/>
            <person name="Sakakibara K."/>
            <person name="Fujita T."/>
            <person name="Oishi K."/>
            <person name="Shin-I T."/>
            <person name="Kuroki Y."/>
            <person name="Toyoda A."/>
            <person name="Suzuki Y."/>
            <person name="Hashimoto A."/>
            <person name="Yamaguchi K."/>
            <person name="Sugano A."/>
            <person name="Kohara Y."/>
            <person name="Fujiyama A."/>
            <person name="Anterola A."/>
            <person name="Aoki S."/>
            <person name="Ashton N."/>
            <person name="Barbazuk W.B."/>
            <person name="Barker E."/>
            <person name="Bennetzen J."/>
            <person name="Bezanilla M."/>
            <person name="Blankenship R."/>
            <person name="Cho S.H."/>
            <person name="Dutcher S."/>
            <person name="Estelle M."/>
            <person name="Fawcett J.A."/>
            <person name="Gundlach H."/>
            <person name="Hanada K."/>
            <person name="Heyl A."/>
            <person name="Hicks K.A."/>
            <person name="Hugh J."/>
            <person name="Lohr M."/>
            <person name="Mayer K."/>
            <person name="Melkozernov A."/>
            <person name="Murata T."/>
            <person name="Nelson D."/>
            <person name="Pils B."/>
            <person name="Prigge M."/>
            <person name="Reiss B."/>
            <person name="Renner T."/>
            <person name="Rombauts S."/>
            <person name="Rushton P."/>
            <person name="Sanderfoot A."/>
            <person name="Schween G."/>
            <person name="Shiu S.-H."/>
            <person name="Stueber K."/>
            <person name="Theodoulou F.L."/>
            <person name="Tu H."/>
            <person name="Van de Peer Y."/>
            <person name="Verrier P.J."/>
            <person name="Waters E."/>
            <person name="Wood A."/>
            <person name="Yang L."/>
            <person name="Cove D."/>
            <person name="Cuming A."/>
            <person name="Hasebe M."/>
            <person name="Lucas S."/>
            <person name="Mishler D.B."/>
            <person name="Reski R."/>
            <person name="Grigoriev I."/>
            <person name="Quatrano R.S."/>
            <person name="Boore J.L."/>
        </authorList>
    </citation>
    <scope>NUCLEOTIDE SEQUENCE [LARGE SCALE GENOMIC DNA]</scope>
    <source>
        <strain evidence="7 8">cv. Gransden 2004</strain>
    </source>
</reference>
<dbReference type="SUPFAM" id="SSF53036">
    <property type="entry name" value="Eukaryotic RPB5 N-terminal domain"/>
    <property type="match status" value="2"/>
</dbReference>
<dbReference type="InterPro" id="IPR000783">
    <property type="entry name" value="RNA_pol_subH/Rpb5_C"/>
</dbReference>
<comment type="similarity">
    <text evidence="4">Belongs to the archaeal Rpo5/eukaryotic RPB5 RNA polymerase subunit family.</text>
</comment>
<comment type="subcellular location">
    <subcellularLocation>
        <location evidence="1">Nucleus</location>
    </subcellularLocation>
</comment>
<accession>A0A7I4CN97</accession>
<dbReference type="Proteomes" id="UP000006727">
    <property type="component" value="Chromosome 25"/>
</dbReference>
<dbReference type="InterPro" id="IPR005571">
    <property type="entry name" value="RNA_pol_Rpb5_N"/>
</dbReference>
<dbReference type="EnsemblPlants" id="Pp3c25_14420V3.2">
    <property type="protein sequence ID" value="Pp3c25_14420V3.2"/>
    <property type="gene ID" value="Pp3c25_14420"/>
</dbReference>
<feature type="domain" description="RNA polymerase subunit H/Rpb5 C-terminal" evidence="5">
    <location>
        <begin position="175"/>
        <end position="250"/>
    </location>
</feature>
<dbReference type="PIRSF" id="PIRSF000747">
    <property type="entry name" value="RPB5"/>
    <property type="match status" value="1"/>
</dbReference>
<keyword evidence="2" id="KW-0804">Transcription</keyword>
<proteinExistence type="inferred from homology"/>
<dbReference type="GO" id="GO:0005665">
    <property type="term" value="C:RNA polymerase II, core complex"/>
    <property type="evidence" value="ECO:0000318"/>
    <property type="project" value="GO_Central"/>
</dbReference>
<evidence type="ECO:0008006" key="9">
    <source>
        <dbReference type="Google" id="ProtNLM"/>
    </source>
</evidence>
<dbReference type="PANTHER" id="PTHR10535">
    <property type="entry name" value="DNA-DIRECTED RNA POLYMERASES I, II, AND III SUBUNIT RPABC1"/>
    <property type="match status" value="1"/>
</dbReference>
<dbReference type="Gene3D" id="3.90.940.20">
    <property type="entry name" value="RPB5-like RNA polymerase subunit"/>
    <property type="match status" value="1"/>
</dbReference>
<evidence type="ECO:0000256" key="3">
    <source>
        <dbReference type="ARBA" id="ARBA00023242"/>
    </source>
</evidence>
<dbReference type="SUPFAM" id="SSF55287">
    <property type="entry name" value="RPB5-like RNA polymerase subunit"/>
    <property type="match status" value="1"/>
</dbReference>
<feature type="domain" description="RNA polymerase Rpb5 N-terminal" evidence="6">
    <location>
        <begin position="8"/>
        <end position="74"/>
    </location>
</feature>
<dbReference type="GO" id="GO:0005666">
    <property type="term" value="C:RNA polymerase III complex"/>
    <property type="evidence" value="ECO:0000318"/>
    <property type="project" value="GO_Central"/>
</dbReference>
<evidence type="ECO:0000313" key="8">
    <source>
        <dbReference type="Proteomes" id="UP000006727"/>
    </source>
</evidence>
<keyword evidence="8" id="KW-1185">Reference proteome</keyword>
<evidence type="ECO:0000259" key="5">
    <source>
        <dbReference type="Pfam" id="PF01191"/>
    </source>
</evidence>
<dbReference type="GO" id="GO:0006366">
    <property type="term" value="P:transcription by RNA polymerase II"/>
    <property type="evidence" value="ECO:0000318"/>
    <property type="project" value="GO_Central"/>
</dbReference>
<sequence>MAEHVLDRQSTHLYQVRKKVLEMMRDLDYVVADNELTLTNEQFCEKYREDPKQEDLMILKPKSSNNAEHVMVFHEFFSPFPTLLSFCCAAHDVAAGVECLASRFLCSLPKGPKTGGKGRVGLKTIKTCKKRMKRENVPRAVFVVQQHITPLSKQYISRKAQKYHLEVFLEPEFLVNITECYLVPLHEILTPEEKNTLLERYTEGNPVMLVLLPWMQHNDPVARYYGINPGQVVKIIQSSETAGRYVTYRLFV</sequence>
<dbReference type="Gene3D" id="3.40.1340.10">
    <property type="entry name" value="RNA polymerase, Rpb5, N-terminal domain"/>
    <property type="match status" value="2"/>
</dbReference>
<dbReference type="OrthoDB" id="248779at2759"/>
<dbReference type="Pfam" id="PF01191">
    <property type="entry name" value="RNA_pol_Rpb5_C"/>
    <property type="match status" value="1"/>
</dbReference>
<dbReference type="GO" id="GO:0003899">
    <property type="term" value="F:DNA-directed RNA polymerase activity"/>
    <property type="evidence" value="ECO:0007669"/>
    <property type="project" value="InterPro"/>
</dbReference>
<dbReference type="GO" id="GO:0003677">
    <property type="term" value="F:DNA binding"/>
    <property type="evidence" value="ECO:0007669"/>
    <property type="project" value="InterPro"/>
</dbReference>
<evidence type="ECO:0000256" key="2">
    <source>
        <dbReference type="ARBA" id="ARBA00023163"/>
    </source>
</evidence>
<gene>
    <name evidence="7" type="primary">LOC112277363</name>
</gene>
<reference evidence="7 8" key="2">
    <citation type="journal article" date="2018" name="Plant J.">
        <title>The Physcomitrella patens chromosome-scale assembly reveals moss genome structure and evolution.</title>
        <authorList>
            <person name="Lang D."/>
            <person name="Ullrich K.K."/>
            <person name="Murat F."/>
            <person name="Fuchs J."/>
            <person name="Jenkins J."/>
            <person name="Haas F.B."/>
            <person name="Piednoel M."/>
            <person name="Gundlach H."/>
            <person name="Van Bel M."/>
            <person name="Meyberg R."/>
            <person name="Vives C."/>
            <person name="Morata J."/>
            <person name="Symeonidi A."/>
            <person name="Hiss M."/>
            <person name="Muchero W."/>
            <person name="Kamisugi Y."/>
            <person name="Saleh O."/>
            <person name="Blanc G."/>
            <person name="Decker E.L."/>
            <person name="van Gessel N."/>
            <person name="Grimwood J."/>
            <person name="Hayes R.D."/>
            <person name="Graham S.W."/>
            <person name="Gunter L.E."/>
            <person name="McDaniel S.F."/>
            <person name="Hoernstein S.N.W."/>
            <person name="Larsson A."/>
            <person name="Li F.W."/>
            <person name="Perroud P.F."/>
            <person name="Phillips J."/>
            <person name="Ranjan P."/>
            <person name="Rokshar D.S."/>
            <person name="Rothfels C.J."/>
            <person name="Schneider L."/>
            <person name="Shu S."/>
            <person name="Stevenson D.W."/>
            <person name="Thummler F."/>
            <person name="Tillich M."/>
            <person name="Villarreal Aguilar J.C."/>
            <person name="Widiez T."/>
            <person name="Wong G.K."/>
            <person name="Wymore A."/>
            <person name="Zhang Y."/>
            <person name="Zimmer A.D."/>
            <person name="Quatrano R.S."/>
            <person name="Mayer K.F.X."/>
            <person name="Goodstein D."/>
            <person name="Casacuberta J.M."/>
            <person name="Vandepoele K."/>
            <person name="Reski R."/>
            <person name="Cuming A.C."/>
            <person name="Tuskan G.A."/>
            <person name="Maumus F."/>
            <person name="Salse J."/>
            <person name="Schmutz J."/>
            <person name="Rensing S.A."/>
        </authorList>
    </citation>
    <scope>NUCLEOTIDE SEQUENCE [LARGE SCALE GENOMIC DNA]</scope>
    <source>
        <strain evidence="7 8">cv. Gransden 2004</strain>
    </source>
</reference>
<reference evidence="7" key="3">
    <citation type="submission" date="2020-12" db="UniProtKB">
        <authorList>
            <consortium name="EnsemblPlants"/>
        </authorList>
    </citation>
    <scope>IDENTIFICATION</scope>
</reference>
<name>A0A7I4CN97_PHYPA</name>
<evidence type="ECO:0000256" key="4">
    <source>
        <dbReference type="ARBA" id="ARBA00025765"/>
    </source>
</evidence>
<evidence type="ECO:0000259" key="6">
    <source>
        <dbReference type="Pfam" id="PF03871"/>
    </source>
</evidence>
<dbReference type="InParanoid" id="A0A7I4CN97"/>
<dbReference type="GO" id="GO:0006362">
    <property type="term" value="P:transcription elongation by RNA polymerase I"/>
    <property type="evidence" value="ECO:0000318"/>
    <property type="project" value="GO_Central"/>
</dbReference>
<dbReference type="Pfam" id="PF03871">
    <property type="entry name" value="RNA_pol_Rpb5_N"/>
    <property type="match status" value="1"/>
</dbReference>
<keyword evidence="3" id="KW-0539">Nucleus</keyword>
<dbReference type="EMBL" id="ABEU02000025">
    <property type="status" value="NOT_ANNOTATED_CDS"/>
    <property type="molecule type" value="Genomic_DNA"/>
</dbReference>
<evidence type="ECO:0000313" key="7">
    <source>
        <dbReference type="EnsemblPlants" id="Pp3c25_14420V3.2"/>
    </source>
</evidence>
<evidence type="ECO:0000256" key="1">
    <source>
        <dbReference type="ARBA" id="ARBA00004123"/>
    </source>
</evidence>
<dbReference type="InterPro" id="IPR035913">
    <property type="entry name" value="RPB5-like_sf"/>
</dbReference>
<dbReference type="Gramene" id="Pp3c25_14420V3.2">
    <property type="protein sequence ID" value="Pp3c25_14420V3.2"/>
    <property type="gene ID" value="Pp3c25_14420"/>
</dbReference>
<dbReference type="InterPro" id="IPR036710">
    <property type="entry name" value="RNA_pol_Rpb5_N_sf"/>
</dbReference>
<dbReference type="GO" id="GO:0042797">
    <property type="term" value="P:tRNA transcription by RNA polymerase III"/>
    <property type="evidence" value="ECO:0000318"/>
    <property type="project" value="GO_Central"/>
</dbReference>
<dbReference type="AlphaFoldDB" id="A0A7I4CN97"/>
<protein>
    <recommendedName>
        <fullName evidence="9">RNA polymerase subunit H/Rpb5 C-terminal domain-containing protein</fullName>
    </recommendedName>
</protein>
<dbReference type="OMA" id="ECLASRF"/>
<organism evidence="7 8">
    <name type="scientific">Physcomitrium patens</name>
    <name type="common">Spreading-leaved earth moss</name>
    <name type="synonym">Physcomitrella patens</name>
    <dbReference type="NCBI Taxonomy" id="3218"/>
    <lineage>
        <taxon>Eukaryota</taxon>
        <taxon>Viridiplantae</taxon>
        <taxon>Streptophyta</taxon>
        <taxon>Embryophyta</taxon>
        <taxon>Bryophyta</taxon>
        <taxon>Bryophytina</taxon>
        <taxon>Bryopsida</taxon>
        <taxon>Funariidae</taxon>
        <taxon>Funariales</taxon>
        <taxon>Funariaceae</taxon>
        <taxon>Physcomitrium</taxon>
    </lineage>
</organism>